<dbReference type="InterPro" id="IPR036573">
    <property type="entry name" value="CBM_sf_5/12"/>
</dbReference>
<evidence type="ECO:0000259" key="3">
    <source>
        <dbReference type="SMART" id="SM00495"/>
    </source>
</evidence>
<dbReference type="SUPFAM" id="SSF81296">
    <property type="entry name" value="E set domains"/>
    <property type="match status" value="1"/>
</dbReference>
<proteinExistence type="predicted"/>
<keyword evidence="1" id="KW-0732">Signal</keyword>
<dbReference type="InterPro" id="IPR003610">
    <property type="entry name" value="CBM5/12"/>
</dbReference>
<dbReference type="PANTHER" id="PTHR34823:SF1">
    <property type="entry name" value="CHITIN-BINDING TYPE-4 DOMAIN-CONTAINING PROTEIN"/>
    <property type="match status" value="1"/>
</dbReference>
<dbReference type="Gene3D" id="2.10.10.20">
    <property type="entry name" value="Carbohydrate-binding module superfamily 5/12"/>
    <property type="match status" value="1"/>
</dbReference>
<accession>A0ABM6JFX7</accession>
<protein>
    <submittedName>
        <fullName evidence="4">Chitin-binding protein</fullName>
    </submittedName>
</protein>
<feature type="domain" description="Chitin-binding type-3" evidence="3">
    <location>
        <begin position="451"/>
        <end position="494"/>
    </location>
</feature>
<evidence type="ECO:0000313" key="4">
    <source>
        <dbReference type="EMBL" id="ARD20882.1"/>
    </source>
</evidence>
<dbReference type="RefSeq" id="WP_080914799.1">
    <property type="nucleotide sequence ID" value="NZ_CP020472.1"/>
</dbReference>
<dbReference type="Pfam" id="PF02839">
    <property type="entry name" value="CBM_5_12"/>
    <property type="match status" value="1"/>
</dbReference>
<organism evidence="4 5">
    <name type="scientific">Shewanella japonica</name>
    <dbReference type="NCBI Taxonomy" id="93973"/>
    <lineage>
        <taxon>Bacteria</taxon>
        <taxon>Pseudomonadati</taxon>
        <taxon>Pseudomonadota</taxon>
        <taxon>Gammaproteobacteria</taxon>
        <taxon>Alteromonadales</taxon>
        <taxon>Shewanellaceae</taxon>
        <taxon>Shewanella</taxon>
    </lineage>
</organism>
<dbReference type="Proteomes" id="UP000191820">
    <property type="component" value="Chromosome"/>
</dbReference>
<dbReference type="SMART" id="SM00495">
    <property type="entry name" value="ChtBD3"/>
    <property type="match status" value="1"/>
</dbReference>
<gene>
    <name evidence="4" type="ORF">SJ2017_0544</name>
</gene>
<evidence type="ECO:0000313" key="5">
    <source>
        <dbReference type="Proteomes" id="UP000191820"/>
    </source>
</evidence>
<dbReference type="CDD" id="cd21177">
    <property type="entry name" value="LPMO_AA10"/>
    <property type="match status" value="1"/>
</dbReference>
<dbReference type="SUPFAM" id="SSF51055">
    <property type="entry name" value="Carbohydrate binding domain"/>
    <property type="match status" value="1"/>
</dbReference>
<name>A0ABM6JFX7_9GAMM</name>
<dbReference type="CDD" id="cd12215">
    <property type="entry name" value="ChiC_BD"/>
    <property type="match status" value="1"/>
</dbReference>
<dbReference type="EMBL" id="CP020472">
    <property type="protein sequence ID" value="ARD20882.1"/>
    <property type="molecule type" value="Genomic_DNA"/>
</dbReference>
<keyword evidence="2" id="KW-0378">Hydrolase</keyword>
<dbReference type="PANTHER" id="PTHR34823">
    <property type="entry name" value="GLCNAC-BINDING PROTEIN A"/>
    <property type="match status" value="1"/>
</dbReference>
<reference evidence="4 5" key="1">
    <citation type="submission" date="2017-03" db="EMBL/GenBank/DDBJ databases">
        <title>Genome sequencing of Shewanella japonica KCTC 22435.</title>
        <authorList>
            <person name="Kim K.M."/>
        </authorList>
    </citation>
    <scope>NUCLEOTIDE SEQUENCE [LARGE SCALE GENOMIC DNA]</scope>
    <source>
        <strain evidence="4 5">KCTC 22435</strain>
    </source>
</reference>
<evidence type="ECO:0000256" key="1">
    <source>
        <dbReference type="ARBA" id="ARBA00022729"/>
    </source>
</evidence>
<evidence type="ECO:0000256" key="2">
    <source>
        <dbReference type="ARBA" id="ARBA00022801"/>
    </source>
</evidence>
<dbReference type="Gene3D" id="2.70.50.50">
    <property type="entry name" value="chitin-binding protein cbp21"/>
    <property type="match status" value="1"/>
</dbReference>
<dbReference type="Pfam" id="PF03067">
    <property type="entry name" value="LPMO_10"/>
    <property type="match status" value="1"/>
</dbReference>
<dbReference type="InterPro" id="IPR004302">
    <property type="entry name" value="Cellulose/chitin-bd_N"/>
</dbReference>
<dbReference type="InterPro" id="IPR014756">
    <property type="entry name" value="Ig_E-set"/>
</dbReference>
<dbReference type="InterPro" id="IPR051024">
    <property type="entry name" value="GlcNAc_Chitin_IntDeg"/>
</dbReference>
<sequence length="494" mass="54982">MKTMKIVGAIAAVSAMQILIPNQQAHAHGWAEFPEARQSICYEQGGLWSGTPPNAACAQAKEISGTYPFIQRNEFAINIPAPAYNDMDAVKAAIPDGSLCYANDAQKRGMGAEHTAWTRTELAPGEFEYVFNATAPHNPSFWQFYLTKPGVDVSKPLNWDDLVLLQEYGNVAVGEDKKYRMNITIPADRSGDAILYTRWQREDPVGEGFYNCSDITITGDGPIDPEPTEPYLEQGDAFIPQEVSLTTPQIGESVNYKVYNNNGEIHSSFSLIITEENQLAWDRLLAAEVSGYYHDHYDGNVFIGRWHAEMNHYMYFQNQLHENFFNSKNTQAYGEFSISEKNEFVEAVITPTVLKPITDATVSHGEYVVLTPANSLGDIEHVAWVQVRGTPIETEIGQHDELIINTARLDNLAQSFSFELTVTGQGEEDKSVYSFSVTPSDVEPGPGPEPGEQWSASAVYTGGETVIHNNQTWTAQWWTQGEEPGTTGEWGVWR</sequence>
<keyword evidence="5" id="KW-1185">Reference proteome</keyword>